<keyword evidence="2 6" id="KW-0808">Transferase</keyword>
<dbReference type="Gene3D" id="3.30.420.40">
    <property type="match status" value="2"/>
</dbReference>
<comment type="cofactor">
    <cofactor evidence="6">
        <name>Mg(2+)</name>
        <dbReference type="ChEBI" id="CHEBI:18420"/>
    </cofactor>
    <cofactor evidence="6">
        <name>Mn(2+)</name>
        <dbReference type="ChEBI" id="CHEBI:29035"/>
    </cofactor>
    <text evidence="6">Mg(2+). Can also accept Mn(2+).</text>
</comment>
<dbReference type="SUPFAM" id="SSF53067">
    <property type="entry name" value="Actin-like ATPase domain"/>
    <property type="match status" value="2"/>
</dbReference>
<evidence type="ECO:0000256" key="1">
    <source>
        <dbReference type="ARBA" id="ARBA00008748"/>
    </source>
</evidence>
<evidence type="ECO:0000256" key="5">
    <source>
        <dbReference type="ARBA" id="ARBA00022840"/>
    </source>
</evidence>
<dbReference type="GO" id="GO:0005524">
    <property type="term" value="F:ATP binding"/>
    <property type="evidence" value="ECO:0007669"/>
    <property type="project" value="UniProtKB-KW"/>
</dbReference>
<dbReference type="AlphaFoldDB" id="A0A2W1J9K9"/>
<sequence length="410" mass="44993">MKILVLNAGSSSHKCCLYKIEELFPDAPPAPLWEAQLDWHRPDNAALLVRTAAGEKLEEELLSVSRADALLHLLMTLWQGRTQVIQNLQEIDVVGHRVVHGGQKYQASVVTDEVKDEIASLIPLAPTHNEANLEGIEIIEELLGNVPQIAVFDTAFHSRIPDIAATYPGPYNWIEQDIRRYGFHGISHQYCTQRTAQILGREVERLIVCHLGNGASLTAVKSGRSINTTMGYTPLDGLMMGTRSGAVDPGILIHLMRQGYSADQLDQMLNKESGLKGISGISHDMREIDDAIAQGNKQAKLARDLYLHRLQSCLGSMLMSLGGIDVIVFTAGIGEHSAGVRAEICNALAFLGLKIDAAKNNSDPVDQDIATTESSVRVLVIHTQEDWAIAQDCWRCLTSYPSQVHQVLSL</sequence>
<dbReference type="InterPro" id="IPR043129">
    <property type="entry name" value="ATPase_NBD"/>
</dbReference>
<feature type="binding site" evidence="6">
    <location>
        <position position="7"/>
    </location>
    <ligand>
        <name>Mg(2+)</name>
        <dbReference type="ChEBI" id="CHEBI:18420"/>
    </ligand>
</feature>
<dbReference type="RefSeq" id="WP_110988551.1">
    <property type="nucleotide sequence ID" value="NZ_CAWNWM010000025.1"/>
</dbReference>
<keyword evidence="6" id="KW-0479">Metal-binding</keyword>
<feature type="binding site" evidence="6">
    <location>
        <begin position="284"/>
        <end position="286"/>
    </location>
    <ligand>
        <name>ATP</name>
        <dbReference type="ChEBI" id="CHEBI:30616"/>
    </ligand>
</feature>
<keyword evidence="4 6" id="KW-0418">Kinase</keyword>
<feature type="binding site" evidence="6">
    <location>
        <position position="97"/>
    </location>
    <ligand>
        <name>substrate</name>
    </ligand>
</feature>
<feature type="active site" description="Proton donor/acceptor" evidence="6">
    <location>
        <position position="153"/>
    </location>
</feature>
<feature type="binding site" evidence="6">
    <location>
        <position position="385"/>
    </location>
    <ligand>
        <name>Mg(2+)</name>
        <dbReference type="ChEBI" id="CHEBI:18420"/>
    </ligand>
</feature>
<comment type="caution">
    <text evidence="8">The sequence shown here is derived from an EMBL/GenBank/DDBJ whole genome shotgun (WGS) entry which is preliminary data.</text>
</comment>
<evidence type="ECO:0000256" key="6">
    <source>
        <dbReference type="HAMAP-Rule" id="MF_00020"/>
    </source>
</evidence>
<dbReference type="GO" id="GO:0006083">
    <property type="term" value="P:acetate metabolic process"/>
    <property type="evidence" value="ECO:0007669"/>
    <property type="project" value="TreeGrafter"/>
</dbReference>
<dbReference type="UniPathway" id="UPA00340">
    <property type="reaction ID" value="UER00458"/>
</dbReference>
<keyword evidence="6" id="KW-0460">Magnesium</keyword>
<dbReference type="Proteomes" id="UP000248857">
    <property type="component" value="Unassembled WGS sequence"/>
</dbReference>
<dbReference type="Pfam" id="PF00871">
    <property type="entry name" value="Acetate_kinase"/>
    <property type="match status" value="1"/>
</dbReference>
<dbReference type="PROSITE" id="PS01075">
    <property type="entry name" value="ACETATE_KINASE_1"/>
    <property type="match status" value="1"/>
</dbReference>
<comment type="subcellular location">
    <subcellularLocation>
        <location evidence="6">Cytoplasm</location>
    </subcellularLocation>
</comment>
<dbReference type="NCBIfam" id="TIGR00016">
    <property type="entry name" value="ackA"/>
    <property type="match status" value="1"/>
</dbReference>
<dbReference type="PROSITE" id="PS01076">
    <property type="entry name" value="ACETATE_KINASE_2"/>
    <property type="match status" value="1"/>
</dbReference>
<dbReference type="PRINTS" id="PR00471">
    <property type="entry name" value="ACETATEKNASE"/>
</dbReference>
<proteinExistence type="inferred from homology"/>
<keyword evidence="6" id="KW-0963">Cytoplasm</keyword>
<comment type="pathway">
    <text evidence="6">Metabolic intermediate biosynthesis; acetyl-CoA biosynthesis; acetyl-CoA from acetate: step 1/2.</text>
</comment>
<dbReference type="EC" id="2.7.2.1" evidence="6"/>
<organism evidence="8 9">
    <name type="scientific">Acaryochloris thomasi RCC1774</name>
    <dbReference type="NCBI Taxonomy" id="1764569"/>
    <lineage>
        <taxon>Bacteria</taxon>
        <taxon>Bacillati</taxon>
        <taxon>Cyanobacteriota</taxon>
        <taxon>Cyanophyceae</taxon>
        <taxon>Acaryochloridales</taxon>
        <taxon>Acaryochloridaceae</taxon>
        <taxon>Acaryochloris</taxon>
        <taxon>Acaryochloris thomasi</taxon>
    </lineage>
</organism>
<dbReference type="PIRSF" id="PIRSF000722">
    <property type="entry name" value="Acetate_prop_kin"/>
    <property type="match status" value="1"/>
</dbReference>
<reference evidence="8 9" key="1">
    <citation type="journal article" date="2018" name="Sci. Rep.">
        <title>A novel species of the marine cyanobacterium Acaryochloris with a unique pigment content and lifestyle.</title>
        <authorList>
            <person name="Partensky F."/>
            <person name="Six C."/>
            <person name="Ratin M."/>
            <person name="Garczarek L."/>
            <person name="Vaulot D."/>
            <person name="Probert I."/>
            <person name="Calteau A."/>
            <person name="Gourvil P."/>
            <person name="Marie D."/>
            <person name="Grebert T."/>
            <person name="Bouchier C."/>
            <person name="Le Panse S."/>
            <person name="Gachenot M."/>
            <person name="Rodriguez F."/>
            <person name="Garrido J.L."/>
        </authorList>
    </citation>
    <scope>NUCLEOTIDE SEQUENCE [LARGE SCALE GENOMIC DNA]</scope>
    <source>
        <strain evidence="8 9">RCC1774</strain>
    </source>
</reference>
<feature type="site" description="Transition state stabilizer" evidence="6">
    <location>
        <position position="243"/>
    </location>
</feature>
<comment type="function">
    <text evidence="6">Catalyzes the formation of acetyl phosphate from acetate and ATP. Can also catalyze the reverse reaction.</text>
</comment>
<dbReference type="PANTHER" id="PTHR21060">
    <property type="entry name" value="ACETATE KINASE"/>
    <property type="match status" value="1"/>
</dbReference>
<protein>
    <recommendedName>
        <fullName evidence="6">Acetate kinase</fullName>
        <ecNumber evidence="6">2.7.2.1</ecNumber>
    </recommendedName>
    <alternativeName>
        <fullName evidence="6">Acetokinase</fullName>
    </alternativeName>
</protein>
<evidence type="ECO:0000256" key="7">
    <source>
        <dbReference type="RuleBase" id="RU003835"/>
    </source>
</evidence>
<dbReference type="InterPro" id="IPR000890">
    <property type="entry name" value="Aliphatic_acid_kin_short-chain"/>
</dbReference>
<dbReference type="InterPro" id="IPR023865">
    <property type="entry name" value="Aliphatic_acid_kinase_CS"/>
</dbReference>
<evidence type="ECO:0000256" key="4">
    <source>
        <dbReference type="ARBA" id="ARBA00022777"/>
    </source>
</evidence>
<dbReference type="GO" id="GO:0005737">
    <property type="term" value="C:cytoplasm"/>
    <property type="evidence" value="ECO:0007669"/>
    <property type="project" value="UniProtKB-SubCell"/>
</dbReference>
<dbReference type="InterPro" id="IPR004372">
    <property type="entry name" value="Ac/propionate_kinase"/>
</dbReference>
<comment type="catalytic activity">
    <reaction evidence="6">
        <text>acetate + ATP = acetyl phosphate + ADP</text>
        <dbReference type="Rhea" id="RHEA:11352"/>
        <dbReference type="ChEBI" id="CHEBI:22191"/>
        <dbReference type="ChEBI" id="CHEBI:30089"/>
        <dbReference type="ChEBI" id="CHEBI:30616"/>
        <dbReference type="ChEBI" id="CHEBI:456216"/>
        <dbReference type="EC" id="2.7.2.1"/>
    </reaction>
</comment>
<feature type="site" description="Transition state stabilizer" evidence="6">
    <location>
        <position position="184"/>
    </location>
</feature>
<feature type="binding site" evidence="6">
    <location>
        <begin position="332"/>
        <end position="336"/>
    </location>
    <ligand>
        <name>ATP</name>
        <dbReference type="ChEBI" id="CHEBI:30616"/>
    </ligand>
</feature>
<comment type="similarity">
    <text evidence="1 6 7">Belongs to the acetokinase family.</text>
</comment>
<dbReference type="PANTHER" id="PTHR21060:SF15">
    <property type="entry name" value="ACETATE KINASE-RELATED"/>
    <property type="match status" value="1"/>
</dbReference>
<feature type="binding site" evidence="6">
    <location>
        <begin position="210"/>
        <end position="214"/>
    </location>
    <ligand>
        <name>ATP</name>
        <dbReference type="ChEBI" id="CHEBI:30616"/>
    </ligand>
</feature>
<dbReference type="CDD" id="cd24010">
    <property type="entry name" value="ASKHA_NBD_AcK_PK"/>
    <property type="match status" value="1"/>
</dbReference>
<accession>A0A2W1J9K9</accession>
<evidence type="ECO:0000313" key="8">
    <source>
        <dbReference type="EMBL" id="PZD70900.1"/>
    </source>
</evidence>
<gene>
    <name evidence="8" type="primary">ackA_2</name>
    <name evidence="6" type="synonym">ackA</name>
    <name evidence="8" type="ORF">C1752_08675</name>
</gene>
<keyword evidence="5 6" id="KW-0067">ATP-binding</keyword>
<dbReference type="GO" id="GO:0008776">
    <property type="term" value="F:acetate kinase activity"/>
    <property type="evidence" value="ECO:0007669"/>
    <property type="project" value="UniProtKB-UniRule"/>
</dbReference>
<dbReference type="HAMAP" id="MF_00020">
    <property type="entry name" value="Acetate_kinase"/>
    <property type="match status" value="1"/>
</dbReference>
<comment type="subunit">
    <text evidence="6">Homodimer.</text>
</comment>
<dbReference type="EMBL" id="PQWO01000025">
    <property type="protein sequence ID" value="PZD70900.1"/>
    <property type="molecule type" value="Genomic_DNA"/>
</dbReference>
<keyword evidence="9" id="KW-1185">Reference proteome</keyword>
<name>A0A2W1J9K9_9CYAN</name>
<evidence type="ECO:0000313" key="9">
    <source>
        <dbReference type="Proteomes" id="UP000248857"/>
    </source>
</evidence>
<evidence type="ECO:0000256" key="3">
    <source>
        <dbReference type="ARBA" id="ARBA00022741"/>
    </source>
</evidence>
<keyword evidence="3 6" id="KW-0547">Nucleotide-binding</keyword>
<feature type="binding site" evidence="6">
    <location>
        <position position="14"/>
    </location>
    <ligand>
        <name>ATP</name>
        <dbReference type="ChEBI" id="CHEBI:30616"/>
    </ligand>
</feature>
<evidence type="ECO:0000256" key="2">
    <source>
        <dbReference type="ARBA" id="ARBA00022679"/>
    </source>
</evidence>
<dbReference type="GO" id="GO:0000287">
    <property type="term" value="F:magnesium ion binding"/>
    <property type="evidence" value="ECO:0007669"/>
    <property type="project" value="UniProtKB-UniRule"/>
</dbReference>
<dbReference type="GO" id="GO:0006085">
    <property type="term" value="P:acetyl-CoA biosynthetic process"/>
    <property type="evidence" value="ECO:0007669"/>
    <property type="project" value="UniProtKB-UniRule"/>
</dbReference>
<dbReference type="OrthoDB" id="9802453at2"/>